<evidence type="ECO:0000313" key="9">
    <source>
        <dbReference type="EMBL" id="RXI29911.1"/>
    </source>
</evidence>
<dbReference type="EMBL" id="CP032097">
    <property type="protein sequence ID" value="AXX95439.1"/>
    <property type="molecule type" value="Genomic_DNA"/>
</dbReference>
<evidence type="ECO:0000256" key="6">
    <source>
        <dbReference type="SAM" id="Phobius"/>
    </source>
</evidence>
<dbReference type="Proteomes" id="UP000262582">
    <property type="component" value="Chromosome"/>
</dbReference>
<keyword evidence="5 6" id="KW-0472">Membrane</keyword>
<keyword evidence="2" id="KW-1003">Cell membrane</keyword>
<proteinExistence type="predicted"/>
<dbReference type="InterPro" id="IPR023845">
    <property type="entry name" value="DUF3817_TM"/>
</dbReference>
<reference evidence="9 11" key="1">
    <citation type="submission" date="2017-09" db="EMBL/GenBank/DDBJ databases">
        <title>Genomics of the genus Arcobacter.</title>
        <authorList>
            <person name="Perez-Cataluna A."/>
            <person name="Figueras M.J."/>
            <person name="Salas-Masso N."/>
        </authorList>
    </citation>
    <scope>NUCLEOTIDE SEQUENCE [LARGE SCALE GENOMIC DNA]</scope>
    <source>
        <strain evidence="9 11">CECT 7837</strain>
    </source>
</reference>
<feature type="transmembrane region" description="Helical" evidence="6">
    <location>
        <begin position="74"/>
        <end position="92"/>
    </location>
</feature>
<evidence type="ECO:0000259" key="7">
    <source>
        <dbReference type="Pfam" id="PF12823"/>
    </source>
</evidence>
<evidence type="ECO:0000256" key="3">
    <source>
        <dbReference type="ARBA" id="ARBA00022692"/>
    </source>
</evidence>
<feature type="transmembrane region" description="Helical" evidence="6">
    <location>
        <begin position="42"/>
        <end position="62"/>
    </location>
</feature>
<accession>A0A347U9B1</accession>
<reference evidence="8 10" key="2">
    <citation type="submission" date="2018-08" db="EMBL/GenBank/DDBJ databases">
        <title>Complete genome of the Arcobacter ellisii type strain LMG 26155.</title>
        <authorList>
            <person name="Miller W.G."/>
            <person name="Yee E."/>
            <person name="Bono J.L."/>
        </authorList>
    </citation>
    <scope>NUCLEOTIDE SEQUENCE [LARGE SCALE GENOMIC DNA]</scope>
    <source>
        <strain evidence="8 10">LMG 26155</strain>
    </source>
</reference>
<dbReference type="OrthoDB" id="1121311at2"/>
<keyword evidence="10" id="KW-1185">Reference proteome</keyword>
<dbReference type="EMBL" id="NXIG01000009">
    <property type="protein sequence ID" value="RXI29911.1"/>
    <property type="molecule type" value="Genomic_DNA"/>
</dbReference>
<evidence type="ECO:0000313" key="10">
    <source>
        <dbReference type="Proteomes" id="UP000262582"/>
    </source>
</evidence>
<feature type="domain" description="DUF3817" evidence="7">
    <location>
        <begin position="7"/>
        <end position="91"/>
    </location>
</feature>
<dbReference type="RefSeq" id="WP_118917604.1">
    <property type="nucleotide sequence ID" value="NZ_CP032097.1"/>
</dbReference>
<evidence type="ECO:0000313" key="8">
    <source>
        <dbReference type="EMBL" id="AXX95439.1"/>
    </source>
</evidence>
<gene>
    <name evidence="8" type="ORF">AELL_1786</name>
    <name evidence="9" type="ORF">CP962_09615</name>
</gene>
<dbReference type="GO" id="GO:0005886">
    <property type="term" value="C:plasma membrane"/>
    <property type="evidence" value="ECO:0007669"/>
    <property type="project" value="UniProtKB-SubCell"/>
</dbReference>
<evidence type="ECO:0000256" key="4">
    <source>
        <dbReference type="ARBA" id="ARBA00022989"/>
    </source>
</evidence>
<dbReference type="AlphaFoldDB" id="A0A347U9B1"/>
<evidence type="ECO:0000256" key="1">
    <source>
        <dbReference type="ARBA" id="ARBA00004651"/>
    </source>
</evidence>
<dbReference type="PANTHER" id="PTHR40077:SF1">
    <property type="entry name" value="MEMBRANE PROTEIN"/>
    <property type="match status" value="1"/>
</dbReference>
<evidence type="ECO:0000256" key="2">
    <source>
        <dbReference type="ARBA" id="ARBA00022475"/>
    </source>
</evidence>
<dbReference type="PANTHER" id="PTHR40077">
    <property type="entry name" value="MEMBRANE PROTEIN-RELATED"/>
    <property type="match status" value="1"/>
</dbReference>
<organism evidence="9 11">
    <name type="scientific">Arcobacter ellisii</name>
    <dbReference type="NCBI Taxonomy" id="913109"/>
    <lineage>
        <taxon>Bacteria</taxon>
        <taxon>Pseudomonadati</taxon>
        <taxon>Campylobacterota</taxon>
        <taxon>Epsilonproteobacteria</taxon>
        <taxon>Campylobacterales</taxon>
        <taxon>Arcobacteraceae</taxon>
        <taxon>Arcobacter</taxon>
    </lineage>
</organism>
<comment type="subcellular location">
    <subcellularLocation>
        <location evidence="1">Cell membrane</location>
        <topology evidence="1">Multi-pass membrane protein</topology>
    </subcellularLocation>
</comment>
<feature type="transmembrane region" description="Helical" evidence="6">
    <location>
        <begin position="12"/>
        <end position="30"/>
    </location>
</feature>
<sequence>MLNDTFTRFRVISFVEGLSYLILVFIAMPLKYLADCPIAVKVAGMTHGILFILFFIALFMASKRYNWKFLSFQLFVYSLIPFGFLLIDKIIMKTPPKKLK</sequence>
<dbReference type="KEGG" id="aell:AELL_1786"/>
<evidence type="ECO:0000313" key="11">
    <source>
        <dbReference type="Proteomes" id="UP000290588"/>
    </source>
</evidence>
<dbReference type="Proteomes" id="UP000290588">
    <property type="component" value="Unassembled WGS sequence"/>
</dbReference>
<keyword evidence="3 6" id="KW-0812">Transmembrane</keyword>
<dbReference type="NCBIfam" id="TIGR03954">
    <property type="entry name" value="integ_memb_HG"/>
    <property type="match status" value="1"/>
</dbReference>
<evidence type="ECO:0000256" key="5">
    <source>
        <dbReference type="ARBA" id="ARBA00023136"/>
    </source>
</evidence>
<name>A0A347U9B1_9BACT</name>
<dbReference type="Pfam" id="PF12823">
    <property type="entry name" value="DUF3817"/>
    <property type="match status" value="1"/>
</dbReference>
<keyword evidence="4 6" id="KW-1133">Transmembrane helix</keyword>
<protein>
    <submittedName>
        <fullName evidence="8">DUF3817 domain-containing membrane protein</fullName>
    </submittedName>
</protein>